<dbReference type="PANTHER" id="PTHR18964">
    <property type="entry name" value="ROK (REPRESSOR, ORF, KINASE) FAMILY"/>
    <property type="match status" value="1"/>
</dbReference>
<dbReference type="InterPro" id="IPR036390">
    <property type="entry name" value="WH_DNA-bd_sf"/>
</dbReference>
<sequence length="411" mass="43889">MSILTLSKNWKCREDEIVRLARSRQETRAAVLNYVWKKKGSFRTDIAENVGLTEASVSRIVSELRSEGVLSEKRQPAEYPGGPSAILTLSKNRYLGALEVSSNRVHAGIATLAGDRVFSERFDLKDGASAEAVSQVIGTAVAALADCAERSRLQLDLVGVSVPGYDPRREANPIVMLDPSETLERLNASFPDVPVEIANSIVARAINQRLALGTASLSDDYLYVFVGHGVAAALVSEFWGNGEVTTCEIGHMVMDPKGPQCRCSHFGCLEAYLSTSAIAPRLKIDEVELLALGDAWPQRVPISEKTGADLNARLSRLGMAIGNALNLVRTRRVFLGGWPANLGEAGRASILAGIDSCLLGGAGSVVLNFVQSELGREPAAALSLATFGYLKRGAQPAQEEESVPAQAGTEA</sequence>
<organism evidence="2 3">
    <name type="scientific">Rhizobium chutanense</name>
    <dbReference type="NCBI Taxonomy" id="2035448"/>
    <lineage>
        <taxon>Bacteria</taxon>
        <taxon>Pseudomonadati</taxon>
        <taxon>Pseudomonadota</taxon>
        <taxon>Alphaproteobacteria</taxon>
        <taxon>Hyphomicrobiales</taxon>
        <taxon>Rhizobiaceae</taxon>
        <taxon>Rhizobium/Agrobacterium group</taxon>
        <taxon>Rhizobium</taxon>
    </lineage>
</organism>
<comment type="similarity">
    <text evidence="1">Belongs to the ROK (NagC/XylR) family.</text>
</comment>
<dbReference type="Pfam" id="PF00480">
    <property type="entry name" value="ROK"/>
    <property type="match status" value="1"/>
</dbReference>
<evidence type="ECO:0000313" key="2">
    <source>
        <dbReference type="EMBL" id="RUM07938.1"/>
    </source>
</evidence>
<accession>A0A432P5T6</accession>
<dbReference type="InterPro" id="IPR036388">
    <property type="entry name" value="WH-like_DNA-bd_sf"/>
</dbReference>
<dbReference type="Proteomes" id="UP000278081">
    <property type="component" value="Unassembled WGS sequence"/>
</dbReference>
<dbReference type="EMBL" id="RJTJ01000005">
    <property type="protein sequence ID" value="RUM07938.1"/>
    <property type="molecule type" value="Genomic_DNA"/>
</dbReference>
<protein>
    <submittedName>
        <fullName evidence="2">ROK family transcriptional regulator</fullName>
    </submittedName>
</protein>
<comment type="caution">
    <text evidence="2">The sequence shown here is derived from an EMBL/GenBank/DDBJ whole genome shotgun (WGS) entry which is preliminary data.</text>
</comment>
<dbReference type="InterPro" id="IPR000600">
    <property type="entry name" value="ROK"/>
</dbReference>
<name>A0A432P5T6_9HYPH</name>
<dbReference type="Gene3D" id="1.10.10.10">
    <property type="entry name" value="Winged helix-like DNA-binding domain superfamily/Winged helix DNA-binding domain"/>
    <property type="match status" value="1"/>
</dbReference>
<gene>
    <name evidence="2" type="ORF">EFR84_07430</name>
</gene>
<proteinExistence type="inferred from homology"/>
<dbReference type="OrthoDB" id="49685at2"/>
<evidence type="ECO:0000256" key="1">
    <source>
        <dbReference type="ARBA" id="ARBA00006479"/>
    </source>
</evidence>
<dbReference type="Gene3D" id="3.30.420.40">
    <property type="match status" value="2"/>
</dbReference>
<evidence type="ECO:0000313" key="3">
    <source>
        <dbReference type="Proteomes" id="UP000278081"/>
    </source>
</evidence>
<dbReference type="SUPFAM" id="SSF46785">
    <property type="entry name" value="Winged helix' DNA-binding domain"/>
    <property type="match status" value="1"/>
</dbReference>
<dbReference type="PANTHER" id="PTHR18964:SF149">
    <property type="entry name" value="BIFUNCTIONAL UDP-N-ACETYLGLUCOSAMINE 2-EPIMERASE_N-ACETYLMANNOSAMINE KINASE"/>
    <property type="match status" value="1"/>
</dbReference>
<dbReference type="SUPFAM" id="SSF53067">
    <property type="entry name" value="Actin-like ATPase domain"/>
    <property type="match status" value="2"/>
</dbReference>
<dbReference type="AlphaFoldDB" id="A0A432P5T6"/>
<dbReference type="InterPro" id="IPR043129">
    <property type="entry name" value="ATPase_NBD"/>
</dbReference>
<reference evidence="2 3" key="1">
    <citation type="submission" date="2018-11" db="EMBL/GenBank/DDBJ databases">
        <title>Rhizobium chutanense sp. nov., isolated from root nodules of Phaseolus vulgaris in China.</title>
        <authorList>
            <person name="Huo Y."/>
        </authorList>
    </citation>
    <scope>NUCLEOTIDE SEQUENCE [LARGE SCALE GENOMIC DNA]</scope>
    <source>
        <strain evidence="2 3">C16</strain>
    </source>
</reference>